<sequence length="389" mass="42752">MKTSVCIIGAGPAGLLLGHLLRAAGIDTIALERQSPDYVLSRIRAGVLERVTTDLMTRLGLDTRLRAEGLPHDGFNLADGDRLIRIDVAGLTGQQVIVYGQTELTRDLMEAAPRRGLEIIYEAGDVAAHDLESDTPYVTFTKDGVEQRIDARFIAGCDGFHGPSRKAVPADIGKTYERVYPFGWLGILADVPPCNHELIYANHERGFALASMRSATRSRYYVQVPVGENIEDWPDERIWDELAIRLGPEAAGHMTRGPSIEKSIAPLRSFVFEPMRYGSLFLAGDAAHIVPPTGAKGLNLAASDVAYLSDALIRWFCKNDVAGIEGYSEKALARVWKAERFSWSLTSLMHRFPDTDEFGRAMQVAELSYVASSRAMQTAIAENYVGLPL</sequence>
<dbReference type="PRINTS" id="PR00420">
    <property type="entry name" value="RNGMNOXGNASE"/>
</dbReference>
<dbReference type="InterPro" id="IPR050641">
    <property type="entry name" value="RIFMO-like"/>
</dbReference>
<comment type="caution">
    <text evidence="4">The sequence shown here is derived from an EMBL/GenBank/DDBJ whole genome shotgun (WGS) entry which is preliminary data.</text>
</comment>
<dbReference type="Pfam" id="PF01494">
    <property type="entry name" value="FAD_binding_3"/>
    <property type="match status" value="1"/>
</dbReference>
<dbReference type="EMBL" id="JAUOTP010000005">
    <property type="protein sequence ID" value="MDO6415228.1"/>
    <property type="molecule type" value="Genomic_DNA"/>
</dbReference>
<dbReference type="InterPro" id="IPR036188">
    <property type="entry name" value="FAD/NAD-bd_sf"/>
</dbReference>
<gene>
    <name evidence="4" type="primary">pobA</name>
    <name evidence="4" type="ORF">Q4F19_12620</name>
</gene>
<dbReference type="NCBIfam" id="TIGR02360">
    <property type="entry name" value="pbenz_hydroxyl"/>
    <property type="match status" value="1"/>
</dbReference>
<dbReference type="NCBIfam" id="NF006091">
    <property type="entry name" value="PRK08243.1"/>
    <property type="match status" value="1"/>
</dbReference>
<dbReference type="Proteomes" id="UP001169764">
    <property type="component" value="Unassembled WGS sequence"/>
</dbReference>
<evidence type="ECO:0000259" key="3">
    <source>
        <dbReference type="Pfam" id="PF01494"/>
    </source>
</evidence>
<keyword evidence="2" id="KW-0274">FAD</keyword>
<dbReference type="InterPro" id="IPR012733">
    <property type="entry name" value="HB_mOase"/>
</dbReference>
<dbReference type="GO" id="GO:0018659">
    <property type="term" value="F:4-hydroxybenzoate 3-monooxygenase activity"/>
    <property type="evidence" value="ECO:0007669"/>
    <property type="project" value="UniProtKB-EC"/>
</dbReference>
<dbReference type="SUPFAM" id="SSF51905">
    <property type="entry name" value="FAD/NAD(P)-binding domain"/>
    <property type="match status" value="1"/>
</dbReference>
<organism evidence="4 5">
    <name type="scientific">Sphingomonas natans</name>
    <dbReference type="NCBI Taxonomy" id="3063330"/>
    <lineage>
        <taxon>Bacteria</taxon>
        <taxon>Pseudomonadati</taxon>
        <taxon>Pseudomonadota</taxon>
        <taxon>Alphaproteobacteria</taxon>
        <taxon>Sphingomonadales</taxon>
        <taxon>Sphingomonadaceae</taxon>
        <taxon>Sphingomonas</taxon>
    </lineage>
</organism>
<dbReference type="RefSeq" id="WP_303543098.1">
    <property type="nucleotide sequence ID" value="NZ_JAUOTP010000005.1"/>
</dbReference>
<evidence type="ECO:0000313" key="5">
    <source>
        <dbReference type="Proteomes" id="UP001169764"/>
    </source>
</evidence>
<feature type="domain" description="FAD-binding" evidence="3">
    <location>
        <begin position="2"/>
        <end position="342"/>
    </location>
</feature>
<evidence type="ECO:0000256" key="2">
    <source>
        <dbReference type="ARBA" id="ARBA00022827"/>
    </source>
</evidence>
<dbReference type="EC" id="1.14.13.2" evidence="4"/>
<dbReference type="PANTHER" id="PTHR43004">
    <property type="entry name" value="TRK SYSTEM POTASSIUM UPTAKE PROTEIN"/>
    <property type="match status" value="1"/>
</dbReference>
<name>A0ABT8YBM2_9SPHN</name>
<dbReference type="InterPro" id="IPR002938">
    <property type="entry name" value="FAD-bd"/>
</dbReference>
<evidence type="ECO:0000256" key="1">
    <source>
        <dbReference type="ARBA" id="ARBA00022630"/>
    </source>
</evidence>
<dbReference type="SUPFAM" id="SSF54373">
    <property type="entry name" value="FAD-linked reductases, C-terminal domain"/>
    <property type="match status" value="1"/>
</dbReference>
<keyword evidence="4" id="KW-0560">Oxidoreductase</keyword>
<reference evidence="4" key="1">
    <citation type="submission" date="2023-07" db="EMBL/GenBank/DDBJ databases">
        <authorList>
            <person name="Kim M."/>
        </authorList>
    </citation>
    <scope>NUCLEOTIDE SEQUENCE</scope>
    <source>
        <strain evidence="4">BIUV-7</strain>
    </source>
</reference>
<accession>A0ABT8YBM2</accession>
<evidence type="ECO:0000313" key="4">
    <source>
        <dbReference type="EMBL" id="MDO6415228.1"/>
    </source>
</evidence>
<keyword evidence="5" id="KW-1185">Reference proteome</keyword>
<dbReference type="PANTHER" id="PTHR43004:SF3">
    <property type="entry name" value="P-HYDROXYBENZOATE HYDROXYLASE"/>
    <property type="match status" value="1"/>
</dbReference>
<dbReference type="Gene3D" id="3.30.9.10">
    <property type="entry name" value="D-Amino Acid Oxidase, subunit A, domain 2"/>
    <property type="match status" value="1"/>
</dbReference>
<keyword evidence="1" id="KW-0285">Flavoprotein</keyword>
<protein>
    <submittedName>
        <fullName evidence="4">4-hydroxybenzoate 3-monooxygenase</fullName>
        <ecNumber evidence="4">1.14.13.2</ecNumber>
    </submittedName>
</protein>
<proteinExistence type="predicted"/>
<dbReference type="Gene3D" id="3.50.50.60">
    <property type="entry name" value="FAD/NAD(P)-binding domain"/>
    <property type="match status" value="1"/>
</dbReference>